<feature type="binding site" evidence="11">
    <location>
        <position position="301"/>
    </location>
    <ligand>
        <name>Mg(2+)</name>
        <dbReference type="ChEBI" id="CHEBI:18420"/>
    </ligand>
</feature>
<dbReference type="EMBL" id="FNBD01000001">
    <property type="protein sequence ID" value="SDE40180.1"/>
    <property type="molecule type" value="Genomic_DNA"/>
</dbReference>
<dbReference type="Gene3D" id="3.10.520.10">
    <property type="entry name" value="ApbE-like domains"/>
    <property type="match status" value="1"/>
</dbReference>
<evidence type="ECO:0000256" key="8">
    <source>
        <dbReference type="ARBA" id="ARBA00031306"/>
    </source>
</evidence>
<name>A0A1G7CN34_9FLAO</name>
<evidence type="ECO:0000256" key="3">
    <source>
        <dbReference type="ARBA" id="ARBA00022630"/>
    </source>
</evidence>
<evidence type="ECO:0000256" key="10">
    <source>
        <dbReference type="PIRNR" id="PIRNR006268"/>
    </source>
</evidence>
<dbReference type="EC" id="2.7.1.180" evidence="1 10"/>
<comment type="cofactor">
    <cofactor evidence="11">
        <name>Mg(2+)</name>
        <dbReference type="ChEBI" id="CHEBI:18420"/>
    </cofactor>
    <cofactor evidence="11">
        <name>Mn(2+)</name>
        <dbReference type="ChEBI" id="CHEBI:29035"/>
    </cofactor>
    <text evidence="11">Magnesium. Can also use manganese.</text>
</comment>
<reference evidence="13" key="1">
    <citation type="submission" date="2016-10" db="EMBL/GenBank/DDBJ databases">
        <authorList>
            <person name="Varghese N."/>
            <person name="Submissions S."/>
        </authorList>
    </citation>
    <scope>NUCLEOTIDE SEQUENCE [LARGE SCALE GENOMIC DNA]</scope>
    <source>
        <strain evidence="13">DSM 24729</strain>
    </source>
</reference>
<keyword evidence="13" id="KW-1185">Reference proteome</keyword>
<keyword evidence="3 10" id="KW-0285">Flavoprotein</keyword>
<dbReference type="eggNOG" id="COG1477">
    <property type="taxonomic scope" value="Bacteria"/>
</dbReference>
<evidence type="ECO:0000256" key="9">
    <source>
        <dbReference type="ARBA" id="ARBA00048540"/>
    </source>
</evidence>
<evidence type="ECO:0000256" key="2">
    <source>
        <dbReference type="ARBA" id="ARBA00016337"/>
    </source>
</evidence>
<dbReference type="InterPro" id="IPR003374">
    <property type="entry name" value="ApbE-like_sf"/>
</dbReference>
<evidence type="ECO:0000256" key="5">
    <source>
        <dbReference type="ARBA" id="ARBA00022723"/>
    </source>
</evidence>
<organism evidence="12 13">
    <name type="scientific">Cellulophaga baltica</name>
    <dbReference type="NCBI Taxonomy" id="76594"/>
    <lineage>
        <taxon>Bacteria</taxon>
        <taxon>Pseudomonadati</taxon>
        <taxon>Bacteroidota</taxon>
        <taxon>Flavobacteriia</taxon>
        <taxon>Flavobacteriales</taxon>
        <taxon>Flavobacteriaceae</taxon>
        <taxon>Cellulophaga</taxon>
    </lineage>
</organism>
<evidence type="ECO:0000256" key="6">
    <source>
        <dbReference type="ARBA" id="ARBA00022827"/>
    </source>
</evidence>
<evidence type="ECO:0000256" key="1">
    <source>
        <dbReference type="ARBA" id="ARBA00011955"/>
    </source>
</evidence>
<evidence type="ECO:0000313" key="13">
    <source>
        <dbReference type="Proteomes" id="UP000182114"/>
    </source>
</evidence>
<dbReference type="GO" id="GO:0046872">
    <property type="term" value="F:metal ion binding"/>
    <property type="evidence" value="ECO:0007669"/>
    <property type="project" value="UniProtKB-UniRule"/>
</dbReference>
<comment type="similarity">
    <text evidence="10">Belongs to the ApbE family.</text>
</comment>
<keyword evidence="5 10" id="KW-0479">Metal-binding</keyword>
<dbReference type="GO" id="GO:0016740">
    <property type="term" value="F:transferase activity"/>
    <property type="evidence" value="ECO:0007669"/>
    <property type="project" value="UniProtKB-UniRule"/>
</dbReference>
<keyword evidence="7 10" id="KW-0460">Magnesium</keyword>
<evidence type="ECO:0000256" key="11">
    <source>
        <dbReference type="PIRSR" id="PIRSR006268-2"/>
    </source>
</evidence>
<dbReference type="Proteomes" id="UP000182114">
    <property type="component" value="Unassembled WGS sequence"/>
</dbReference>
<dbReference type="InterPro" id="IPR024932">
    <property type="entry name" value="ApbE"/>
</dbReference>
<dbReference type="RefSeq" id="WP_254788161.1">
    <property type="nucleotide sequence ID" value="NZ_FNBD01000001.1"/>
</dbReference>
<proteinExistence type="inferred from homology"/>
<comment type="catalytic activity">
    <reaction evidence="9 10">
        <text>L-threonyl-[protein] + FAD = FMN-L-threonyl-[protein] + AMP + H(+)</text>
        <dbReference type="Rhea" id="RHEA:36847"/>
        <dbReference type="Rhea" id="RHEA-COMP:11060"/>
        <dbReference type="Rhea" id="RHEA-COMP:11061"/>
        <dbReference type="ChEBI" id="CHEBI:15378"/>
        <dbReference type="ChEBI" id="CHEBI:30013"/>
        <dbReference type="ChEBI" id="CHEBI:57692"/>
        <dbReference type="ChEBI" id="CHEBI:74257"/>
        <dbReference type="ChEBI" id="CHEBI:456215"/>
        <dbReference type="EC" id="2.7.1.180"/>
    </reaction>
</comment>
<keyword evidence="6 10" id="KW-0274">FAD</keyword>
<dbReference type="SUPFAM" id="SSF143631">
    <property type="entry name" value="ApbE-like"/>
    <property type="match status" value="1"/>
</dbReference>
<dbReference type="PIRSF" id="PIRSF006268">
    <property type="entry name" value="ApbE"/>
    <property type="match status" value="1"/>
</dbReference>
<feature type="binding site" evidence="11">
    <location>
        <position position="179"/>
    </location>
    <ligand>
        <name>Mg(2+)</name>
        <dbReference type="ChEBI" id="CHEBI:18420"/>
    </ligand>
</feature>
<keyword evidence="12" id="KW-0449">Lipoprotein</keyword>
<dbReference type="PANTHER" id="PTHR30040:SF2">
    <property type="entry name" value="FAD:PROTEIN FMN TRANSFERASE"/>
    <property type="match status" value="1"/>
</dbReference>
<keyword evidence="4 10" id="KW-0808">Transferase</keyword>
<feature type="binding site" evidence="11">
    <location>
        <position position="297"/>
    </location>
    <ligand>
        <name>Mg(2+)</name>
        <dbReference type="ChEBI" id="CHEBI:18420"/>
    </ligand>
</feature>
<evidence type="ECO:0000256" key="7">
    <source>
        <dbReference type="ARBA" id="ARBA00022842"/>
    </source>
</evidence>
<evidence type="ECO:0000313" key="12">
    <source>
        <dbReference type="EMBL" id="SDE40180.1"/>
    </source>
</evidence>
<dbReference type="PANTHER" id="PTHR30040">
    <property type="entry name" value="THIAMINE BIOSYNTHESIS LIPOPROTEIN APBE"/>
    <property type="match status" value="1"/>
</dbReference>
<accession>A0A1G7CN34</accession>
<protein>
    <recommendedName>
        <fullName evidence="2 10">FAD:protein FMN transferase</fullName>
        <ecNumber evidence="1 10">2.7.1.180</ecNumber>
    </recommendedName>
    <alternativeName>
        <fullName evidence="8 10">Flavin transferase</fullName>
    </alternativeName>
</protein>
<dbReference type="Pfam" id="PF02424">
    <property type="entry name" value="ApbE"/>
    <property type="match status" value="1"/>
</dbReference>
<dbReference type="AlphaFoldDB" id="A0A1G7CN34"/>
<evidence type="ECO:0000256" key="4">
    <source>
        <dbReference type="ARBA" id="ARBA00022679"/>
    </source>
</evidence>
<sequence>MKITLLIMMDLLKFRVPAISGIVVLTLFLNSCGDVFVENRHTGAALGTTYSILFYDTEELNLEKEIDSVFAAMNHSMSTYIPDSDISKINRGDSTVVVDEMFQDVFQLSKEINARTEGYFDPTVGVLVNSWGFGPGQQIELDSARVDSLLNFVGFGKVRLNEDNTISKMNPSIIFDFNAIAKGYAVDRLGALLDAKGIDNYLVEVGGELVAKGVNKIKNKDFVVGIDDPQANDRSTPIAKIKLTNKGLASSGNYRHFREDASTGVKYVHTVDPITGYTKNSNVLGVTILGPTCAEADAYATAFMAMDLEKSTSLIIDREGFEALILYIDGKGDVKQFVTKGFEKLYVK</sequence>
<gene>
    <name evidence="12" type="ORF">SAMN04487992_10113</name>
</gene>